<evidence type="ECO:0000313" key="1">
    <source>
        <dbReference type="EMBL" id="KDN14630.1"/>
    </source>
</evidence>
<reference evidence="1 2" key="1">
    <citation type="submission" date="2014-03" db="EMBL/GenBank/DDBJ databases">
        <title>The genomes of two eusocial bee gut symbionts.</title>
        <authorList>
            <person name="Kwong W.K."/>
            <person name="Engel P."/>
            <person name="Koch H."/>
            <person name="Moran N.A."/>
        </authorList>
    </citation>
    <scope>NUCLEOTIDE SEQUENCE [LARGE SCALE GENOMIC DNA]</scope>
    <source>
        <strain evidence="2">wkB29</strain>
    </source>
</reference>
<organism evidence="1 2">
    <name type="scientific">Snodgrassella communis</name>
    <dbReference type="NCBI Taxonomy" id="2946699"/>
    <lineage>
        <taxon>Bacteria</taxon>
        <taxon>Pseudomonadati</taxon>
        <taxon>Pseudomonadota</taxon>
        <taxon>Betaproteobacteria</taxon>
        <taxon>Neisseriales</taxon>
        <taxon>Neisseriaceae</taxon>
        <taxon>Snodgrassella</taxon>
    </lineage>
</organism>
<protein>
    <submittedName>
        <fullName evidence="1">Uncharacterized protein</fullName>
    </submittedName>
</protein>
<evidence type="ECO:0000313" key="2">
    <source>
        <dbReference type="Proteomes" id="UP000027170"/>
    </source>
</evidence>
<proteinExistence type="predicted"/>
<sequence length="40" mass="4837">MPRQQHGQAKRLYRKQKQHVCVRAVFYGSKQLMAKLLPRR</sequence>
<dbReference type="Proteomes" id="UP000027170">
    <property type="component" value="Unassembled WGS sequence"/>
</dbReference>
<keyword evidence="2" id="KW-1185">Reference proteome</keyword>
<comment type="caution">
    <text evidence="1">The sequence shown here is derived from an EMBL/GenBank/DDBJ whole genome shotgun (WGS) entry which is preliminary data.</text>
</comment>
<name>A0A836MR50_9NEIS</name>
<dbReference type="EMBL" id="JFZV01000006">
    <property type="protein sequence ID" value="KDN14630.1"/>
    <property type="molecule type" value="Genomic_DNA"/>
</dbReference>
<accession>A0A836MR50</accession>
<gene>
    <name evidence="1" type="ORF">SALWKB29_1420</name>
</gene>
<dbReference type="AlphaFoldDB" id="A0A836MR50"/>